<dbReference type="SUPFAM" id="SSF52210">
    <property type="entry name" value="Succinyl-CoA synthetase domains"/>
    <property type="match status" value="1"/>
</dbReference>
<keyword evidence="11" id="KW-1185">Reference proteome</keyword>
<evidence type="ECO:0000256" key="1">
    <source>
        <dbReference type="ARBA" id="ARBA00004496"/>
    </source>
</evidence>
<dbReference type="GO" id="GO:0006629">
    <property type="term" value="P:lipid metabolic process"/>
    <property type="evidence" value="ECO:0007669"/>
    <property type="project" value="UniProtKB-KW"/>
</dbReference>
<dbReference type="Proteomes" id="UP000595074">
    <property type="component" value="Chromosome"/>
</dbReference>
<name>A0A7M1S3Y7_9BACT</name>
<evidence type="ECO:0000256" key="4">
    <source>
        <dbReference type="ARBA" id="ARBA00022679"/>
    </source>
</evidence>
<dbReference type="GO" id="GO:0016740">
    <property type="term" value="F:transferase activity"/>
    <property type="evidence" value="ECO:0007669"/>
    <property type="project" value="UniProtKB-KW"/>
</dbReference>
<evidence type="ECO:0000256" key="5">
    <source>
        <dbReference type="ARBA" id="ARBA00022741"/>
    </source>
</evidence>
<keyword evidence="3" id="KW-0444">Lipid biosynthesis</keyword>
<dbReference type="SUPFAM" id="SSF56059">
    <property type="entry name" value="Glutathione synthetase ATP-binding domain-like"/>
    <property type="match status" value="1"/>
</dbReference>
<keyword evidence="5" id="KW-0547">Nucleotide-binding</keyword>
<feature type="domain" description="ATP-citrate synthase ATP-grasp" evidence="9">
    <location>
        <begin position="2"/>
        <end position="255"/>
    </location>
</feature>
<organism evidence="10 11">
    <name type="scientific">Sulfurovum indicum</name>
    <dbReference type="NCBI Taxonomy" id="2779528"/>
    <lineage>
        <taxon>Bacteria</taxon>
        <taxon>Pseudomonadati</taxon>
        <taxon>Campylobacterota</taxon>
        <taxon>Epsilonproteobacteria</taxon>
        <taxon>Campylobacterales</taxon>
        <taxon>Sulfurovaceae</taxon>
        <taxon>Sulfurovum</taxon>
    </lineage>
</organism>
<keyword evidence="4" id="KW-0808">Transferase</keyword>
<dbReference type="Gene3D" id="3.40.50.261">
    <property type="entry name" value="Succinyl-CoA synthetase domains"/>
    <property type="match status" value="1"/>
</dbReference>
<keyword evidence="7" id="KW-0443">Lipid metabolism</keyword>
<evidence type="ECO:0000256" key="3">
    <source>
        <dbReference type="ARBA" id="ARBA00022516"/>
    </source>
</evidence>
<dbReference type="Gene3D" id="3.30.470.110">
    <property type="match status" value="1"/>
</dbReference>
<evidence type="ECO:0000256" key="7">
    <source>
        <dbReference type="ARBA" id="ARBA00023098"/>
    </source>
</evidence>
<dbReference type="InterPro" id="IPR016102">
    <property type="entry name" value="Succinyl-CoA_synth-like"/>
</dbReference>
<evidence type="ECO:0000259" key="9">
    <source>
        <dbReference type="Pfam" id="PF24948"/>
    </source>
</evidence>
<dbReference type="GO" id="GO:0005524">
    <property type="term" value="F:ATP binding"/>
    <property type="evidence" value="ECO:0007669"/>
    <property type="project" value="UniProtKB-KW"/>
</dbReference>
<dbReference type="RefSeq" id="WP_197548102.1">
    <property type="nucleotide sequence ID" value="NZ_CP063164.1"/>
</dbReference>
<keyword evidence="2" id="KW-0963">Cytoplasm</keyword>
<dbReference type="InterPro" id="IPR056749">
    <property type="entry name" value="Citrate_synth_N"/>
</dbReference>
<dbReference type="GO" id="GO:0005737">
    <property type="term" value="C:cytoplasm"/>
    <property type="evidence" value="ECO:0007669"/>
    <property type="project" value="UniProtKB-SubCell"/>
</dbReference>
<reference evidence="10 11" key="1">
    <citation type="submission" date="2020-10" db="EMBL/GenBank/DDBJ databases">
        <title>The genome of sulfurovum sp.</title>
        <authorList>
            <person name="Xie S."/>
            <person name="Shao Z."/>
            <person name="Jiang L."/>
        </authorList>
    </citation>
    <scope>NUCLEOTIDE SEQUENCE [LARGE SCALE GENOMIC DNA]</scope>
    <source>
        <strain evidence="10 11">ST-419</strain>
    </source>
</reference>
<dbReference type="AlphaFoldDB" id="A0A7M1S3Y7"/>
<evidence type="ECO:0000259" key="8">
    <source>
        <dbReference type="Pfam" id="PF16114"/>
    </source>
</evidence>
<proteinExistence type="predicted"/>
<feature type="domain" description="ATP-citrate synthase citrate-binding" evidence="8">
    <location>
        <begin position="270"/>
        <end position="445"/>
    </location>
</feature>
<dbReference type="KEGG" id="sinu:IMZ28_08255"/>
<accession>A0A7M1S3Y7</accession>
<evidence type="ECO:0000256" key="2">
    <source>
        <dbReference type="ARBA" id="ARBA00022490"/>
    </source>
</evidence>
<dbReference type="InterPro" id="IPR032263">
    <property type="entry name" value="Citrate-bd"/>
</dbReference>
<evidence type="ECO:0000256" key="6">
    <source>
        <dbReference type="ARBA" id="ARBA00022840"/>
    </source>
</evidence>
<evidence type="ECO:0000313" key="11">
    <source>
        <dbReference type="Proteomes" id="UP000595074"/>
    </source>
</evidence>
<protein>
    <submittedName>
        <fullName evidence="10">ATPase</fullName>
    </submittedName>
</protein>
<sequence length="447" mass="50066">MAQKAIREYDAKSILARHWDVYFPNFNYPYQTVLVQTGDELREAAKTTHPWLNEKALVAKPDMLFGKRGKNGLVLFKVDKPGDVTLEDAAKWIDEKRAEKQKVYFSFDGDTPAGEPSEDYLTHFIVEPFTPHDQSEEYYISATVVGDEDVLYMSAEGGMEVEEGWEEKVTEVAFPITATEEEIEAKIRENIPADVKEEDKEAFAEFAIGFFKAYRELNFAYLEINPFVLQGSNVELLDMVAKLDDTAGFMMVDHWGDIEYPTAFGMEAKSPEVEAIEEADAKTGASLKLTLLKPEARIWTMVAGGGASVVYADTIADFAGIEDLANYGEYSGGPTTGETKFYAETILDLMTREKDAKGRDKILIIGGAIANFTDVAKTFTGIIQAFEEYAEKMKEVGIRVYVRRGGPNYEKGLKDIKEAADRLEIPIEVYGPETHVTDIVRMALEEK</sequence>
<dbReference type="Pfam" id="PF24948">
    <property type="entry name" value="Citrate_synth_N"/>
    <property type="match status" value="1"/>
</dbReference>
<keyword evidence="6" id="KW-0067">ATP-binding</keyword>
<gene>
    <name evidence="10" type="ORF">IMZ28_08255</name>
</gene>
<comment type="subcellular location">
    <subcellularLocation>
        <location evidence="1">Cytoplasm</location>
    </subcellularLocation>
</comment>
<dbReference type="FunFam" id="3.40.50.261:FF:000008">
    <property type="entry name" value="ATP-citrate synthase alpha chain protein"/>
    <property type="match status" value="1"/>
</dbReference>
<dbReference type="EMBL" id="CP063164">
    <property type="protein sequence ID" value="QOR61429.1"/>
    <property type="molecule type" value="Genomic_DNA"/>
</dbReference>
<evidence type="ECO:0000313" key="10">
    <source>
        <dbReference type="EMBL" id="QOR61429.1"/>
    </source>
</evidence>
<dbReference type="Pfam" id="PF16114">
    <property type="entry name" value="Citrate_bind"/>
    <property type="match status" value="1"/>
</dbReference>